<evidence type="ECO:0000256" key="1">
    <source>
        <dbReference type="ARBA" id="ARBA00022598"/>
    </source>
</evidence>
<evidence type="ECO:0000256" key="3">
    <source>
        <dbReference type="ARBA" id="ARBA00022840"/>
    </source>
</evidence>
<gene>
    <name evidence="6" type="ORF">Srubr_25980</name>
</gene>
<dbReference type="Gene3D" id="3.30.470.20">
    <property type="entry name" value="ATP-grasp fold, B domain"/>
    <property type="match status" value="1"/>
</dbReference>
<dbReference type="Proteomes" id="UP000646738">
    <property type="component" value="Unassembled WGS sequence"/>
</dbReference>
<evidence type="ECO:0000259" key="5">
    <source>
        <dbReference type="PROSITE" id="PS50975"/>
    </source>
</evidence>
<dbReference type="PROSITE" id="PS50975">
    <property type="entry name" value="ATP_GRASP"/>
    <property type="match status" value="1"/>
</dbReference>
<dbReference type="PANTHER" id="PTHR43585">
    <property type="entry name" value="FUMIPYRROLE BIOSYNTHESIS PROTEIN C"/>
    <property type="match status" value="1"/>
</dbReference>
<proteinExistence type="predicted"/>
<organism evidence="6 7">
    <name type="scientific">Streptomyces rubradiris</name>
    <name type="common">Streptomyces achromogenes subsp. rubradiris</name>
    <dbReference type="NCBI Taxonomy" id="285531"/>
    <lineage>
        <taxon>Bacteria</taxon>
        <taxon>Bacillati</taxon>
        <taxon>Actinomycetota</taxon>
        <taxon>Actinomycetes</taxon>
        <taxon>Kitasatosporales</taxon>
        <taxon>Streptomycetaceae</taxon>
        <taxon>Streptomyces</taxon>
    </lineage>
</organism>
<keyword evidence="1" id="KW-0436">Ligase</keyword>
<dbReference type="EMBL" id="BNEA01000010">
    <property type="protein sequence ID" value="GHI52752.1"/>
    <property type="molecule type" value="Genomic_DNA"/>
</dbReference>
<dbReference type="Pfam" id="PF18130">
    <property type="entry name" value="ATPgrasp_N"/>
    <property type="match status" value="1"/>
</dbReference>
<dbReference type="InterPro" id="IPR052032">
    <property type="entry name" value="ATP-dep_AA_Ligase"/>
</dbReference>
<evidence type="ECO:0000313" key="7">
    <source>
        <dbReference type="Proteomes" id="UP000646738"/>
    </source>
</evidence>
<keyword evidence="7" id="KW-1185">Reference proteome</keyword>
<comment type="caution">
    <text evidence="6">The sequence shown here is derived from an EMBL/GenBank/DDBJ whole genome shotgun (WGS) entry which is preliminary data.</text>
</comment>
<dbReference type="Pfam" id="PF18603">
    <property type="entry name" value="LAL_C2"/>
    <property type="match status" value="1"/>
</dbReference>
<evidence type="ECO:0000313" key="6">
    <source>
        <dbReference type="EMBL" id="GHI52752.1"/>
    </source>
</evidence>
<dbReference type="Gene3D" id="3.40.50.20">
    <property type="match status" value="1"/>
</dbReference>
<accession>A0ABQ3RA89</accession>
<dbReference type="RefSeq" id="WP_189998244.1">
    <property type="nucleotide sequence ID" value="NZ_BNCB01000020.1"/>
</dbReference>
<dbReference type="PANTHER" id="PTHR43585:SF2">
    <property type="entry name" value="ATP-GRASP ENZYME FSQD"/>
    <property type="match status" value="1"/>
</dbReference>
<dbReference type="InterPro" id="IPR041472">
    <property type="entry name" value="BL00235/CARNS1_N"/>
</dbReference>
<feature type="domain" description="ATP-grasp" evidence="5">
    <location>
        <begin position="124"/>
        <end position="324"/>
    </location>
</feature>
<sequence>MQQVPVAATAVSSRPLLLLGIGVRAYREHLLQRIAARHPVVLADNRVCPAWAAPYLHDQLVTDLADAESVAAAVKRFAAQSPLSGVVTYLENHVELAAQLAAQLGLPGSSPAAVAACRDKAQTRQRFTAENVPSALAHAVDDEDAAVQCARGIGYPVVVKPRGMAGSAGVLRADADAEVRRAYRRATRETLPGLDGYAVPGVLVEEYLAGPEISAETVVLGGSKVRIVAVTRKRLGAEPRFVETGHSVDARDPLLTDAAVTEAVTRAVRALGIERGVLHVELRLTERGPVLIEVNARPGGDLIPLLVLRATGIDLAQATAALAAGAVPDLTPNRRQAAAIQFLYPAFSGEVTRLGAPSALLAEPWLERLVWTRRPGDQVLAPPNASISDRLAHWVVTGADAAECDQRLVQVLMQVDARTDAPVHTTSCTR</sequence>
<dbReference type="InterPro" id="IPR040570">
    <property type="entry name" value="LAL_C2"/>
</dbReference>
<dbReference type="SUPFAM" id="SSF56059">
    <property type="entry name" value="Glutathione synthetase ATP-binding domain-like"/>
    <property type="match status" value="1"/>
</dbReference>
<keyword evidence="2 4" id="KW-0547">Nucleotide-binding</keyword>
<dbReference type="InterPro" id="IPR011761">
    <property type="entry name" value="ATP-grasp"/>
</dbReference>
<evidence type="ECO:0000256" key="4">
    <source>
        <dbReference type="PROSITE-ProRule" id="PRU00409"/>
    </source>
</evidence>
<dbReference type="SMART" id="SM01209">
    <property type="entry name" value="GARS_A"/>
    <property type="match status" value="1"/>
</dbReference>
<keyword evidence="3 4" id="KW-0067">ATP-binding</keyword>
<protein>
    <submittedName>
        <fullName evidence="6">Carboxylase</fullName>
    </submittedName>
</protein>
<name>A0ABQ3RA89_STRRR</name>
<reference evidence="7" key="1">
    <citation type="submission" date="2023-07" db="EMBL/GenBank/DDBJ databases">
        <title>Whole genome shotgun sequence of Streptomyces achromogenes subsp. rubradiris NBRC 14000.</title>
        <authorList>
            <person name="Komaki H."/>
            <person name="Tamura T."/>
        </authorList>
    </citation>
    <scope>NUCLEOTIDE SEQUENCE [LARGE SCALE GENOMIC DNA]</scope>
    <source>
        <strain evidence="7">NBRC 14000</strain>
    </source>
</reference>
<dbReference type="Pfam" id="PF13535">
    <property type="entry name" value="ATP-grasp_4"/>
    <property type="match status" value="1"/>
</dbReference>
<evidence type="ECO:0000256" key="2">
    <source>
        <dbReference type="ARBA" id="ARBA00022741"/>
    </source>
</evidence>